<evidence type="ECO:0000256" key="9">
    <source>
        <dbReference type="ARBA" id="ARBA00022833"/>
    </source>
</evidence>
<comment type="function">
    <text evidence="15">Acts as a processive, ATP-dependent zinc metallopeptidase for both cytoplasmic and membrane proteins. Plays a role in the quality control of integral membrane proteins.</text>
</comment>
<evidence type="ECO:0000256" key="16">
    <source>
        <dbReference type="RuleBase" id="RU003651"/>
    </source>
</evidence>
<evidence type="ECO:0000256" key="7">
    <source>
        <dbReference type="ARBA" id="ARBA00022741"/>
    </source>
</evidence>
<protein>
    <recommendedName>
        <fullName evidence="15">ATP-dependent zinc metalloprotease FtsH</fullName>
        <ecNumber evidence="15">3.4.24.-</ecNumber>
    </recommendedName>
</protein>
<dbReference type="AlphaFoldDB" id="A0A6S7AJZ0"/>
<feature type="binding site" evidence="15">
    <location>
        <begin position="194"/>
        <end position="201"/>
    </location>
    <ligand>
        <name>ATP</name>
        <dbReference type="ChEBI" id="CHEBI:30616"/>
    </ligand>
</feature>
<dbReference type="GO" id="GO:0016887">
    <property type="term" value="F:ATP hydrolysis activity"/>
    <property type="evidence" value="ECO:0007669"/>
    <property type="project" value="UniProtKB-UniRule"/>
</dbReference>
<dbReference type="Pfam" id="PF00004">
    <property type="entry name" value="AAA"/>
    <property type="match status" value="1"/>
</dbReference>
<keyword evidence="3 15" id="KW-1003">Cell membrane</keyword>
<keyword evidence="7 15" id="KW-0547">Nucleotide-binding</keyword>
<sequence>MNNSFSKVAVWMVIALVLFTVFKQFDGRAQTQDGVTYTQFMDDAKAGRIRKVDVQGDVLYVTPDAGRAYTLTSPGDLWMVSDLLKYGVQVSGKPREEQSLLMSIFVSWFPMLLLIGVWVFFMRQMQGGGKGGAFSFGKSRARMLDENTNQITFADVAGCDEAKEDVQELVDFLRDPSKFQKLGGRIPRGVLMVGSPGTGKTLLAKAIAGEAKVPFFSISGSDFVEMFVGVGAARVRDMFENAKKHAPCIIFIDEIDAVGRQRGAGLGGGNDEREQTLNQMLVEMDGFESGQGVIVIAATNRPDVLDPALLRPGRFDRQVVVPLPDIRGREQILKVHMRKVPLSPNVDATILARGCPGFSGADLANLVNEAALFAARRNGRTVDMSDFEKAKDKIIMGAERRSIVMPEEERKNTAYHESGHAIVARMLPKTDPVHKVTIIPRGRALGVTMQLPETDRYSMDKGRLLSTIAVLFGGRIAEEIFMDQMTTGASNDFERATAIARDIVTRYGMTDELGPMVYAENEGEVFLGRSVTKTTHMSEATMQKVDTEIRRIIDEQYGVARKILEDNRDKVEVMTSALLEWETIDADQINDIMEGRPPRPPKTPQGPSDTSDTPPTGLAAGGSTAAAV</sequence>
<keyword evidence="12 15" id="KW-0482">Metalloprotease</keyword>
<dbReference type="NCBIfam" id="TIGR01241">
    <property type="entry name" value="FtsH_fam"/>
    <property type="match status" value="1"/>
</dbReference>
<feature type="transmembrane region" description="Helical" evidence="15">
    <location>
        <begin position="100"/>
        <end position="121"/>
    </location>
</feature>
<dbReference type="InterPro" id="IPR005936">
    <property type="entry name" value="FtsH"/>
</dbReference>
<dbReference type="Gene3D" id="3.40.50.300">
    <property type="entry name" value="P-loop containing nucleotide triphosphate hydrolases"/>
    <property type="match status" value="1"/>
</dbReference>
<dbReference type="InterPro" id="IPR000642">
    <property type="entry name" value="Peptidase_M41"/>
</dbReference>
<comment type="subcellular location">
    <subcellularLocation>
        <location evidence="15">Cell membrane</location>
        <topology evidence="15">Multi-pass membrane protein</topology>
        <orientation evidence="15">Cytoplasmic side</orientation>
    </subcellularLocation>
    <subcellularLocation>
        <location evidence="1">Membrane</location>
    </subcellularLocation>
</comment>
<reference evidence="19 20" key="1">
    <citation type="submission" date="2020-04" db="EMBL/GenBank/DDBJ databases">
        <authorList>
            <person name="De Canck E."/>
        </authorList>
    </citation>
    <scope>NUCLEOTIDE SEQUENCE [LARGE SCALE GENOMIC DNA]</scope>
    <source>
        <strain evidence="19 20">LMG 26690</strain>
    </source>
</reference>
<dbReference type="Gene3D" id="1.20.58.760">
    <property type="entry name" value="Peptidase M41"/>
    <property type="match status" value="1"/>
</dbReference>
<dbReference type="RefSeq" id="WP_175126049.1">
    <property type="nucleotide sequence ID" value="NZ_CADIJM010000022.1"/>
</dbReference>
<comment type="similarity">
    <text evidence="14 15">In the central section; belongs to the AAA ATPase family.</text>
</comment>
<keyword evidence="10 15" id="KW-0067">ATP-binding</keyword>
<evidence type="ECO:0000313" key="19">
    <source>
        <dbReference type="EMBL" id="CAB3735925.1"/>
    </source>
</evidence>
<keyword evidence="4 15" id="KW-0645">Protease</keyword>
<comment type="similarity">
    <text evidence="16">Belongs to the AAA ATPase family.</text>
</comment>
<keyword evidence="9 15" id="KW-0862">Zinc</keyword>
<dbReference type="PANTHER" id="PTHR23076:SF97">
    <property type="entry name" value="ATP-DEPENDENT ZINC METALLOPROTEASE YME1L1"/>
    <property type="match status" value="1"/>
</dbReference>
<feature type="region of interest" description="Disordered" evidence="17">
    <location>
        <begin position="588"/>
        <end position="628"/>
    </location>
</feature>
<dbReference type="InterPro" id="IPR041569">
    <property type="entry name" value="AAA_lid_3"/>
</dbReference>
<dbReference type="PANTHER" id="PTHR23076">
    <property type="entry name" value="METALLOPROTEASE M41 FTSH"/>
    <property type="match status" value="1"/>
</dbReference>
<evidence type="ECO:0000256" key="11">
    <source>
        <dbReference type="ARBA" id="ARBA00022989"/>
    </source>
</evidence>
<dbReference type="SUPFAM" id="SSF140990">
    <property type="entry name" value="FtsH protease domain-like"/>
    <property type="match status" value="1"/>
</dbReference>
<dbReference type="GO" id="GO:0006508">
    <property type="term" value="P:proteolysis"/>
    <property type="evidence" value="ECO:0007669"/>
    <property type="project" value="UniProtKB-KW"/>
</dbReference>
<dbReference type="Gene3D" id="1.10.8.60">
    <property type="match status" value="1"/>
</dbReference>
<organism evidence="19 20">
    <name type="scientific">Achromobacter animicus</name>
    <dbReference type="NCBI Taxonomy" id="1389935"/>
    <lineage>
        <taxon>Bacteria</taxon>
        <taxon>Pseudomonadati</taxon>
        <taxon>Pseudomonadota</taxon>
        <taxon>Betaproteobacteria</taxon>
        <taxon>Burkholderiales</taxon>
        <taxon>Alcaligenaceae</taxon>
        <taxon>Achromobacter</taxon>
    </lineage>
</organism>
<evidence type="ECO:0000256" key="10">
    <source>
        <dbReference type="ARBA" id="ARBA00022840"/>
    </source>
</evidence>
<evidence type="ECO:0000256" key="3">
    <source>
        <dbReference type="ARBA" id="ARBA00022475"/>
    </source>
</evidence>
<dbReference type="Pfam" id="PF17862">
    <property type="entry name" value="AAA_lid_3"/>
    <property type="match status" value="1"/>
</dbReference>
<evidence type="ECO:0000256" key="15">
    <source>
        <dbReference type="HAMAP-Rule" id="MF_01458"/>
    </source>
</evidence>
<evidence type="ECO:0000256" key="5">
    <source>
        <dbReference type="ARBA" id="ARBA00022692"/>
    </source>
</evidence>
<accession>A0A6S7AJZ0</accession>
<comment type="similarity">
    <text evidence="2 15">In the C-terminal section; belongs to the peptidase M41 family.</text>
</comment>
<dbReference type="InterPro" id="IPR003959">
    <property type="entry name" value="ATPase_AAA_core"/>
</dbReference>
<evidence type="ECO:0000256" key="2">
    <source>
        <dbReference type="ARBA" id="ARBA00010044"/>
    </source>
</evidence>
<feature type="binding site" evidence="15">
    <location>
        <position position="492"/>
    </location>
    <ligand>
        <name>Zn(2+)</name>
        <dbReference type="ChEBI" id="CHEBI:29105"/>
        <note>catalytic</note>
    </ligand>
</feature>
<dbReference type="InterPro" id="IPR003960">
    <property type="entry name" value="ATPase_AAA_CS"/>
</dbReference>
<dbReference type="GO" id="GO:0004222">
    <property type="term" value="F:metalloendopeptidase activity"/>
    <property type="evidence" value="ECO:0007669"/>
    <property type="project" value="InterPro"/>
</dbReference>
<feature type="binding site" evidence="15">
    <location>
        <position position="420"/>
    </location>
    <ligand>
        <name>Zn(2+)</name>
        <dbReference type="ChEBI" id="CHEBI:29105"/>
        <note>catalytic</note>
    </ligand>
</feature>
<dbReference type="PROSITE" id="PS00674">
    <property type="entry name" value="AAA"/>
    <property type="match status" value="1"/>
</dbReference>
<dbReference type="Proteomes" id="UP000494214">
    <property type="component" value="Unassembled WGS sequence"/>
</dbReference>
<dbReference type="GO" id="GO:0004176">
    <property type="term" value="F:ATP-dependent peptidase activity"/>
    <property type="evidence" value="ECO:0007669"/>
    <property type="project" value="InterPro"/>
</dbReference>
<comment type="caution">
    <text evidence="15">Lacks conserved residue(s) required for the propagation of feature annotation.</text>
</comment>
<gene>
    <name evidence="19" type="primary">ftsH_2</name>
    <name evidence="15" type="synonym">ftsH</name>
    <name evidence="19" type="ORF">LMG26690_05252</name>
</gene>
<dbReference type="Pfam" id="PF06480">
    <property type="entry name" value="FtsH_ext"/>
    <property type="match status" value="1"/>
</dbReference>
<evidence type="ECO:0000259" key="18">
    <source>
        <dbReference type="SMART" id="SM00382"/>
    </source>
</evidence>
<dbReference type="FunFam" id="1.10.8.60:FF:000001">
    <property type="entry name" value="ATP-dependent zinc metalloprotease FtsH"/>
    <property type="match status" value="1"/>
</dbReference>
<feature type="binding site" evidence="15">
    <location>
        <position position="416"/>
    </location>
    <ligand>
        <name>Zn(2+)</name>
        <dbReference type="ChEBI" id="CHEBI:29105"/>
        <note>catalytic</note>
    </ligand>
</feature>
<evidence type="ECO:0000256" key="6">
    <source>
        <dbReference type="ARBA" id="ARBA00022723"/>
    </source>
</evidence>
<feature type="compositionally biased region" description="Low complexity" evidence="17">
    <location>
        <begin position="613"/>
        <end position="628"/>
    </location>
</feature>
<evidence type="ECO:0000256" key="8">
    <source>
        <dbReference type="ARBA" id="ARBA00022801"/>
    </source>
</evidence>
<comment type="subunit">
    <text evidence="15">Homohexamer.</text>
</comment>
<comment type="cofactor">
    <cofactor evidence="15">
        <name>Zn(2+)</name>
        <dbReference type="ChEBI" id="CHEBI:29105"/>
    </cofactor>
    <text evidence="15">Binds 1 zinc ion per subunit.</text>
</comment>
<dbReference type="HAMAP" id="MF_01458">
    <property type="entry name" value="FtsH"/>
    <property type="match status" value="1"/>
</dbReference>
<feature type="domain" description="AAA+ ATPase" evidence="18">
    <location>
        <begin position="186"/>
        <end position="325"/>
    </location>
</feature>
<evidence type="ECO:0000256" key="1">
    <source>
        <dbReference type="ARBA" id="ARBA00004370"/>
    </source>
</evidence>
<dbReference type="InterPro" id="IPR011546">
    <property type="entry name" value="Pept_M41_FtsH_extracell"/>
</dbReference>
<evidence type="ECO:0000256" key="13">
    <source>
        <dbReference type="ARBA" id="ARBA00023136"/>
    </source>
</evidence>
<dbReference type="FunFam" id="1.20.58.760:FF:000001">
    <property type="entry name" value="ATP-dependent zinc metalloprotease FtsH"/>
    <property type="match status" value="1"/>
</dbReference>
<name>A0A6S7AJZ0_9BURK</name>
<keyword evidence="11 15" id="KW-1133">Transmembrane helix</keyword>
<dbReference type="EC" id="3.4.24.-" evidence="15"/>
<keyword evidence="20" id="KW-1185">Reference proteome</keyword>
<dbReference type="GO" id="GO:0005524">
    <property type="term" value="F:ATP binding"/>
    <property type="evidence" value="ECO:0007669"/>
    <property type="project" value="UniProtKB-UniRule"/>
</dbReference>
<dbReference type="GO" id="GO:0008270">
    <property type="term" value="F:zinc ion binding"/>
    <property type="evidence" value="ECO:0007669"/>
    <property type="project" value="UniProtKB-UniRule"/>
</dbReference>
<dbReference type="GO" id="GO:0005886">
    <property type="term" value="C:plasma membrane"/>
    <property type="evidence" value="ECO:0007669"/>
    <property type="project" value="UniProtKB-SubCell"/>
</dbReference>
<evidence type="ECO:0000313" key="20">
    <source>
        <dbReference type="Proteomes" id="UP000494214"/>
    </source>
</evidence>
<dbReference type="Gene3D" id="3.30.720.210">
    <property type="match status" value="1"/>
</dbReference>
<keyword evidence="6 15" id="KW-0479">Metal-binding</keyword>
<feature type="active site" evidence="15">
    <location>
        <position position="417"/>
    </location>
</feature>
<dbReference type="Pfam" id="PF01434">
    <property type="entry name" value="Peptidase_M41"/>
    <property type="match status" value="1"/>
</dbReference>
<dbReference type="CDD" id="cd19501">
    <property type="entry name" value="RecA-like_FtsH"/>
    <property type="match status" value="1"/>
</dbReference>
<dbReference type="InterPro" id="IPR027417">
    <property type="entry name" value="P-loop_NTPase"/>
</dbReference>
<dbReference type="InterPro" id="IPR003593">
    <property type="entry name" value="AAA+_ATPase"/>
</dbReference>
<proteinExistence type="inferred from homology"/>
<dbReference type="FunFam" id="3.40.50.300:FF:000001">
    <property type="entry name" value="ATP-dependent zinc metalloprotease FtsH"/>
    <property type="match status" value="1"/>
</dbReference>
<dbReference type="InterPro" id="IPR037219">
    <property type="entry name" value="Peptidase_M41-like"/>
</dbReference>
<evidence type="ECO:0000256" key="12">
    <source>
        <dbReference type="ARBA" id="ARBA00023049"/>
    </source>
</evidence>
<evidence type="ECO:0000256" key="14">
    <source>
        <dbReference type="ARBA" id="ARBA00061570"/>
    </source>
</evidence>
<keyword evidence="13 15" id="KW-0472">Membrane</keyword>
<keyword evidence="8 15" id="KW-0378">Hydrolase</keyword>
<dbReference type="EMBL" id="CADIJM010000022">
    <property type="protein sequence ID" value="CAB3735925.1"/>
    <property type="molecule type" value="Genomic_DNA"/>
</dbReference>
<dbReference type="SUPFAM" id="SSF52540">
    <property type="entry name" value="P-loop containing nucleoside triphosphate hydrolases"/>
    <property type="match status" value="1"/>
</dbReference>
<evidence type="ECO:0000256" key="4">
    <source>
        <dbReference type="ARBA" id="ARBA00022670"/>
    </source>
</evidence>
<evidence type="ECO:0000256" key="17">
    <source>
        <dbReference type="SAM" id="MobiDB-lite"/>
    </source>
</evidence>
<dbReference type="GO" id="GO:0030163">
    <property type="term" value="P:protein catabolic process"/>
    <property type="evidence" value="ECO:0007669"/>
    <property type="project" value="UniProtKB-UniRule"/>
</dbReference>
<keyword evidence="5 15" id="KW-0812">Transmembrane</keyword>
<dbReference type="SMART" id="SM00382">
    <property type="entry name" value="AAA"/>
    <property type="match status" value="1"/>
</dbReference>